<dbReference type="EMBL" id="JALJOR010000004">
    <property type="protein sequence ID" value="KAK9818053.1"/>
    <property type="molecule type" value="Genomic_DNA"/>
</dbReference>
<feature type="compositionally biased region" description="Polar residues" evidence="1">
    <location>
        <begin position="484"/>
        <end position="498"/>
    </location>
</feature>
<keyword evidence="3" id="KW-1185">Reference proteome</keyword>
<name>A0AAW1QAA8_9CHLO</name>
<feature type="region of interest" description="Disordered" evidence="1">
    <location>
        <begin position="481"/>
        <end position="554"/>
    </location>
</feature>
<feature type="region of interest" description="Disordered" evidence="1">
    <location>
        <begin position="190"/>
        <end position="209"/>
    </location>
</feature>
<feature type="compositionally biased region" description="Low complexity" evidence="1">
    <location>
        <begin position="190"/>
        <end position="201"/>
    </location>
</feature>
<accession>A0AAW1QAA8</accession>
<dbReference type="Proteomes" id="UP001489004">
    <property type="component" value="Unassembled WGS sequence"/>
</dbReference>
<sequence>MQALGANSIVSAADVAAECRYTEYKEKGWQYWSDPALEVLEAEADAGDFERIQGDSPRERILPKHTQVLKMLRDMEKGPEPTRTSGAHAYLDAFKDSPLLGKSKRKRIKAHLTEMASMREKLLREEAMMAKAPDEPEELGLKAIAEVCERRSNMAKEAKSQKRRSRVEHEVVSMGYEHVRRVAKGLHGDGISAGAASGSRPAGRREACGGTAGADPLDLGKIKAAAAPAKIPGVLLEWLADPAGKPWLVPNALAKKIVDRQVGPEHRAKLFRQLLAKPACCWPHDVPSPQQLFLGDPLDFELLKPEDHWKEWCVALEHAAHWEAEQPEDRKDIRSIDHVTYSVCNAELPTELTKRMRTVHDYAMAHVMERLTVLCMCNKGIGQESCVECGRHSSSQSVLQRGYPEDDLVVREAYANCMVRGALLLWMHQEHSHPEERAPPDCVQRIHTALQAKEITWEAKEITWEGLGPVLQELARLHAGNGCASEQPSPTSWGTASCSPDDFDSLALPGVGPQDDHPRSLPSGPSSSSGGRQGDLPDAAGLKPGGSLGPPIDFIGHLHQRAREYILRPEVQGQKRQKILHLRPGEQKHMERPLN</sequence>
<evidence type="ECO:0000313" key="3">
    <source>
        <dbReference type="Proteomes" id="UP001489004"/>
    </source>
</evidence>
<dbReference type="AlphaFoldDB" id="A0AAW1QAA8"/>
<reference evidence="2 3" key="1">
    <citation type="journal article" date="2024" name="Nat. Commun.">
        <title>Phylogenomics reveals the evolutionary origins of lichenization in chlorophyte algae.</title>
        <authorList>
            <person name="Puginier C."/>
            <person name="Libourel C."/>
            <person name="Otte J."/>
            <person name="Skaloud P."/>
            <person name="Haon M."/>
            <person name="Grisel S."/>
            <person name="Petersen M."/>
            <person name="Berrin J.G."/>
            <person name="Delaux P.M."/>
            <person name="Dal Grande F."/>
            <person name="Keller J."/>
        </authorList>
    </citation>
    <scope>NUCLEOTIDE SEQUENCE [LARGE SCALE GENOMIC DNA]</scope>
    <source>
        <strain evidence="2 3">SAG 2043</strain>
    </source>
</reference>
<organism evidence="2 3">
    <name type="scientific">[Myrmecia] bisecta</name>
    <dbReference type="NCBI Taxonomy" id="41462"/>
    <lineage>
        <taxon>Eukaryota</taxon>
        <taxon>Viridiplantae</taxon>
        <taxon>Chlorophyta</taxon>
        <taxon>core chlorophytes</taxon>
        <taxon>Trebouxiophyceae</taxon>
        <taxon>Trebouxiales</taxon>
        <taxon>Trebouxiaceae</taxon>
        <taxon>Myrmecia</taxon>
    </lineage>
</organism>
<evidence type="ECO:0000256" key="1">
    <source>
        <dbReference type="SAM" id="MobiDB-lite"/>
    </source>
</evidence>
<evidence type="ECO:0000313" key="2">
    <source>
        <dbReference type="EMBL" id="KAK9818053.1"/>
    </source>
</evidence>
<protein>
    <submittedName>
        <fullName evidence="2">Uncharacterized protein</fullName>
    </submittedName>
</protein>
<feature type="compositionally biased region" description="Low complexity" evidence="1">
    <location>
        <begin position="520"/>
        <end position="530"/>
    </location>
</feature>
<proteinExistence type="predicted"/>
<comment type="caution">
    <text evidence="2">The sequence shown here is derived from an EMBL/GenBank/DDBJ whole genome shotgun (WGS) entry which is preliminary data.</text>
</comment>
<feature type="region of interest" description="Disordered" evidence="1">
    <location>
        <begin position="568"/>
        <end position="595"/>
    </location>
</feature>
<feature type="compositionally biased region" description="Basic and acidic residues" evidence="1">
    <location>
        <begin position="583"/>
        <end position="595"/>
    </location>
</feature>
<gene>
    <name evidence="2" type="ORF">WJX72_006339</name>
</gene>